<evidence type="ECO:0000256" key="1">
    <source>
        <dbReference type="ARBA" id="ARBA00004514"/>
    </source>
</evidence>
<dbReference type="AlphaFoldDB" id="A0AAD6LZ81"/>
<gene>
    <name evidence="7" type="ORF">NC653_031298</name>
</gene>
<dbReference type="SUPFAM" id="SSF56801">
    <property type="entry name" value="Acetyl-CoA synthetase-like"/>
    <property type="match status" value="1"/>
</dbReference>
<dbReference type="GO" id="GO:0005524">
    <property type="term" value="F:ATP binding"/>
    <property type="evidence" value="ECO:0007669"/>
    <property type="project" value="UniProtKB-KW"/>
</dbReference>
<keyword evidence="8" id="KW-1185">Reference proteome</keyword>
<evidence type="ECO:0000256" key="5">
    <source>
        <dbReference type="ARBA" id="ARBA00022840"/>
    </source>
</evidence>
<dbReference type="InterPro" id="IPR045851">
    <property type="entry name" value="AMP-bd_C_sf"/>
</dbReference>
<evidence type="ECO:0000313" key="8">
    <source>
        <dbReference type="Proteomes" id="UP001164929"/>
    </source>
</evidence>
<dbReference type="PANTHER" id="PTHR43859:SF57">
    <property type="entry name" value="ACYL-ACTIVATING ENZYME 8-RELATED"/>
    <property type="match status" value="1"/>
</dbReference>
<protein>
    <recommendedName>
        <fullName evidence="6">AMP-binding enzyme C-terminal domain-containing protein</fullName>
    </recommendedName>
</protein>
<keyword evidence="3" id="KW-0436">Ligase</keyword>
<comment type="caution">
    <text evidence="7">The sequence shown here is derived from an EMBL/GenBank/DDBJ whole genome shotgun (WGS) entry which is preliminary data.</text>
</comment>
<evidence type="ECO:0000256" key="3">
    <source>
        <dbReference type="ARBA" id="ARBA00022598"/>
    </source>
</evidence>
<keyword evidence="4" id="KW-0547">Nucleotide-binding</keyword>
<dbReference type="GO" id="GO:0005829">
    <property type="term" value="C:cytosol"/>
    <property type="evidence" value="ECO:0007669"/>
    <property type="project" value="UniProtKB-SubCell"/>
</dbReference>
<dbReference type="PANTHER" id="PTHR43859">
    <property type="entry name" value="ACYL-ACTIVATING ENZYME"/>
    <property type="match status" value="1"/>
</dbReference>
<accession>A0AAD6LZ81</accession>
<dbReference type="FunFam" id="3.30.300.30:FF:000008">
    <property type="entry name" value="2,3-dihydroxybenzoate-AMP ligase"/>
    <property type="match status" value="1"/>
</dbReference>
<dbReference type="GO" id="GO:0031956">
    <property type="term" value="F:medium-chain fatty acid-CoA ligase activity"/>
    <property type="evidence" value="ECO:0007669"/>
    <property type="project" value="UniProtKB-ARBA"/>
</dbReference>
<comment type="similarity">
    <text evidence="2">Belongs to the ATP-dependent AMP-binding enzyme family.</text>
</comment>
<reference evidence="7" key="1">
    <citation type="journal article" date="2023" name="Mol. Ecol. Resour.">
        <title>Chromosome-level genome assembly of a triploid poplar Populus alba 'Berolinensis'.</title>
        <authorList>
            <person name="Chen S."/>
            <person name="Yu Y."/>
            <person name="Wang X."/>
            <person name="Wang S."/>
            <person name="Zhang T."/>
            <person name="Zhou Y."/>
            <person name="He R."/>
            <person name="Meng N."/>
            <person name="Wang Y."/>
            <person name="Liu W."/>
            <person name="Liu Z."/>
            <person name="Liu J."/>
            <person name="Guo Q."/>
            <person name="Huang H."/>
            <person name="Sederoff R.R."/>
            <person name="Wang G."/>
            <person name="Qu G."/>
            <person name="Chen S."/>
        </authorList>
    </citation>
    <scope>NUCLEOTIDE SEQUENCE</scope>
    <source>
        <strain evidence="7">SC-2020</strain>
    </source>
</reference>
<proteinExistence type="inferred from homology"/>
<evidence type="ECO:0000256" key="2">
    <source>
        <dbReference type="ARBA" id="ARBA00006432"/>
    </source>
</evidence>
<evidence type="ECO:0000259" key="6">
    <source>
        <dbReference type="Pfam" id="PF13193"/>
    </source>
</evidence>
<keyword evidence="5" id="KW-0067">ATP-binding</keyword>
<evidence type="ECO:0000313" key="7">
    <source>
        <dbReference type="EMBL" id="KAJ6975404.1"/>
    </source>
</evidence>
<dbReference type="InterPro" id="IPR025110">
    <property type="entry name" value="AMP-bd_C"/>
</dbReference>
<feature type="domain" description="AMP-binding enzyme C-terminal" evidence="6">
    <location>
        <begin position="31"/>
        <end position="106"/>
    </location>
</feature>
<dbReference type="Gene3D" id="3.30.300.30">
    <property type="match status" value="1"/>
</dbReference>
<comment type="subcellular location">
    <subcellularLocation>
        <location evidence="1">Cytoplasm</location>
        <location evidence="1">Cytosol</location>
    </subcellularLocation>
</comment>
<evidence type="ECO:0000256" key="4">
    <source>
        <dbReference type="ARBA" id="ARBA00022741"/>
    </source>
</evidence>
<dbReference type="Pfam" id="PF13193">
    <property type="entry name" value="AMP-binding_C"/>
    <property type="match status" value="1"/>
</dbReference>
<dbReference type="Proteomes" id="UP001164929">
    <property type="component" value="Chromosome 13"/>
</dbReference>
<dbReference type="EMBL" id="JAQIZT010000013">
    <property type="protein sequence ID" value="KAJ6975404.1"/>
    <property type="molecule type" value="Genomic_DNA"/>
</dbReference>
<name>A0AAD6LZ81_9ROSI</name>
<sequence>MGIMHQDGYLEIKDRSKDVIISVGENISSVEAESVLYTPPAFHEAAVVGRPDEFWGETPCAFMDLKDGLNQKPCEKDIIDFCRNNMPHFMVPKVFKDELPRTSTGKIQKVVLKEIAKGMGPKK</sequence>
<organism evidence="7 8">
    <name type="scientific">Populus alba x Populus x berolinensis</name>
    <dbReference type="NCBI Taxonomy" id="444605"/>
    <lineage>
        <taxon>Eukaryota</taxon>
        <taxon>Viridiplantae</taxon>
        <taxon>Streptophyta</taxon>
        <taxon>Embryophyta</taxon>
        <taxon>Tracheophyta</taxon>
        <taxon>Spermatophyta</taxon>
        <taxon>Magnoliopsida</taxon>
        <taxon>eudicotyledons</taxon>
        <taxon>Gunneridae</taxon>
        <taxon>Pentapetalae</taxon>
        <taxon>rosids</taxon>
        <taxon>fabids</taxon>
        <taxon>Malpighiales</taxon>
        <taxon>Salicaceae</taxon>
        <taxon>Saliceae</taxon>
        <taxon>Populus</taxon>
    </lineage>
</organism>